<feature type="region of interest" description="Disordered" evidence="6">
    <location>
        <begin position="945"/>
        <end position="967"/>
    </location>
</feature>
<comment type="caution">
    <text evidence="5">Lacks conserved residue(s) required for the propagation of feature annotation.</text>
</comment>
<dbReference type="GO" id="GO:0019369">
    <property type="term" value="P:arachidonate metabolic process"/>
    <property type="evidence" value="ECO:0007669"/>
    <property type="project" value="TreeGrafter"/>
</dbReference>
<dbReference type="InterPro" id="IPR017907">
    <property type="entry name" value="Znf_RING_CS"/>
</dbReference>
<dbReference type="GO" id="GO:0016042">
    <property type="term" value="P:lipid catabolic process"/>
    <property type="evidence" value="ECO:0007669"/>
    <property type="project" value="UniProtKB-UniRule"/>
</dbReference>
<keyword evidence="5" id="KW-0442">Lipid degradation</keyword>
<evidence type="ECO:0000256" key="1">
    <source>
        <dbReference type="ARBA" id="ARBA00022723"/>
    </source>
</evidence>
<keyword evidence="2" id="KW-0863">Zinc-finger</keyword>
<keyword evidence="5" id="KW-0378">Hydrolase</keyword>
<evidence type="ECO:0000256" key="4">
    <source>
        <dbReference type="ARBA" id="ARBA00023098"/>
    </source>
</evidence>
<proteinExistence type="predicted"/>
<dbReference type="SUPFAM" id="SSF52151">
    <property type="entry name" value="FabD/lysophospholipase-like"/>
    <property type="match status" value="1"/>
</dbReference>
<protein>
    <submittedName>
        <fullName evidence="8">FabD/lysophospholipase-like protein</fullName>
    </submittedName>
</protein>
<dbReference type="CDD" id="cd07199">
    <property type="entry name" value="Pat17_PNPLA8_PNPLA9_like"/>
    <property type="match status" value="1"/>
</dbReference>
<feature type="short sequence motif" description="GXGXXG" evidence="5">
    <location>
        <begin position="495"/>
        <end position="500"/>
    </location>
</feature>
<reference evidence="8" key="1">
    <citation type="journal article" date="2020" name="Stud. Mycol.">
        <title>101 Dothideomycetes genomes: a test case for predicting lifestyles and emergence of pathogens.</title>
        <authorList>
            <person name="Haridas S."/>
            <person name="Albert R."/>
            <person name="Binder M."/>
            <person name="Bloem J."/>
            <person name="Labutti K."/>
            <person name="Salamov A."/>
            <person name="Andreopoulos B."/>
            <person name="Baker S."/>
            <person name="Barry K."/>
            <person name="Bills G."/>
            <person name="Bluhm B."/>
            <person name="Cannon C."/>
            <person name="Castanera R."/>
            <person name="Culley D."/>
            <person name="Daum C."/>
            <person name="Ezra D."/>
            <person name="Gonzalez J."/>
            <person name="Henrissat B."/>
            <person name="Kuo A."/>
            <person name="Liang C."/>
            <person name="Lipzen A."/>
            <person name="Lutzoni F."/>
            <person name="Magnuson J."/>
            <person name="Mondo S."/>
            <person name="Nolan M."/>
            <person name="Ohm R."/>
            <person name="Pangilinan J."/>
            <person name="Park H.-J."/>
            <person name="Ramirez L."/>
            <person name="Alfaro M."/>
            <person name="Sun H."/>
            <person name="Tritt A."/>
            <person name="Yoshinaga Y."/>
            <person name="Zwiers L.-H."/>
            <person name="Turgeon B."/>
            <person name="Goodwin S."/>
            <person name="Spatafora J."/>
            <person name="Crous P."/>
            <person name="Grigoriev I."/>
        </authorList>
    </citation>
    <scope>NUCLEOTIDE SEQUENCE</scope>
    <source>
        <strain evidence="8">CBS 113818</strain>
    </source>
</reference>
<dbReference type="PROSITE" id="PS00518">
    <property type="entry name" value="ZF_RING_1"/>
    <property type="match status" value="1"/>
</dbReference>
<dbReference type="OrthoDB" id="194358at2759"/>
<dbReference type="InterPro" id="IPR016035">
    <property type="entry name" value="Acyl_Trfase/lysoPLipase"/>
</dbReference>
<dbReference type="Gene3D" id="3.40.1090.10">
    <property type="entry name" value="Cytosolic phospholipase A2 catalytic domain"/>
    <property type="match status" value="1"/>
</dbReference>
<dbReference type="InterPro" id="IPR002641">
    <property type="entry name" value="PNPLA_dom"/>
</dbReference>
<accession>A0A6A6ZD64</accession>
<gene>
    <name evidence="8" type="ORF">CC86DRAFT_364620</name>
</gene>
<keyword evidence="3" id="KW-0862">Zinc</keyword>
<evidence type="ECO:0000256" key="3">
    <source>
        <dbReference type="ARBA" id="ARBA00022833"/>
    </source>
</evidence>
<keyword evidence="9" id="KW-1185">Reference proteome</keyword>
<dbReference type="AlphaFoldDB" id="A0A6A6ZD64"/>
<sequence>MKSCDHTHWLGICERSGKPALVQSYRPAAIADDLPSPDTQRPSIFVLIGNVEKSIVLHALFGVKKARTRIFKQRRSDMHLHLDPASTFTDRPILLASCDTQQRSARQASVHREKCHREERHFFQVPASGVTPEELLPHLLFPHADVFCFFADDLGGFRPIAQRLALWLNQSRSSTPMKTTLPSMVIVTSKLPSGIQAEERAKRAFLLMLEEETAVSPYYQLSAIDVVAVLPKRAVSTAARCRVIKDRLMEKSDYVRMERKTRCALYSATHMTAFLHAAAAHFARSFNDPFDFIHASRAHNHVAPDLTEHFSNFMNQIVSSTQLTEFAAPMLASTLLFDSYPPSAHHVFDAIYRPALLQMSEARVIALAETNDVILRSGLISMVETHLARYFEQLVAGRAAACIHADNLARFQPWWPGIQSSSTCLCCLRRRPQYGLPCGHCICENCILVFADRSDDDPWTLKVRQCFLCGHTPPVPVAVRVHPPTAGAGVMCIDGGGARGISALVLMKRIQDRIGLPIPLQRFVKVAFGVSIGAVIVMDHYINGRSLTDAIQMFPDMMERTFQRRVSCNIPFLSRALELTASCLADGLYSIGNLEAAVKDALGADKHILETSYATSTGTRVGLPVATVSRHPSYRVFTNYNGVGSHSEAKSILKPKDGAARVPLWEIARAVTAAPGFFPPMHINNVGTFQDAGPLENNPLLWALAEAAALFPHAGQPDFVVSLGTGEPAPSNYDVSTTDCRSVRKNGMLCRIRDLLLEKTRDRAVQRACRSVALAGKVLHRIHRLSVGFDGSEPRLDDTSMIPELTLKSQADPALTLEIDVVARRMVASLFYFELDGLPQWHNGRYLLRGHVRCSIHRGDVALAALLRKLVSSHGRFLVGDWAVSDALCVGTDGNFCLSLDVETKDKFTVTLQLADEEAGSNISGSPFSVRRLVAAQGLDATFGRSDHRKRKRTGEEESSANKRRRM</sequence>
<evidence type="ECO:0000256" key="6">
    <source>
        <dbReference type="SAM" id="MobiDB-lite"/>
    </source>
</evidence>
<organism evidence="8 9">
    <name type="scientific">Ophiobolus disseminans</name>
    <dbReference type="NCBI Taxonomy" id="1469910"/>
    <lineage>
        <taxon>Eukaryota</taxon>
        <taxon>Fungi</taxon>
        <taxon>Dikarya</taxon>
        <taxon>Ascomycota</taxon>
        <taxon>Pezizomycotina</taxon>
        <taxon>Dothideomycetes</taxon>
        <taxon>Pleosporomycetidae</taxon>
        <taxon>Pleosporales</taxon>
        <taxon>Pleosporineae</taxon>
        <taxon>Phaeosphaeriaceae</taxon>
        <taxon>Ophiobolus</taxon>
    </lineage>
</organism>
<keyword evidence="4 5" id="KW-0443">Lipid metabolism</keyword>
<name>A0A6A6ZD64_9PLEO</name>
<dbReference type="Pfam" id="PF01734">
    <property type="entry name" value="Patatin"/>
    <property type="match status" value="1"/>
</dbReference>
<evidence type="ECO:0000313" key="8">
    <source>
        <dbReference type="EMBL" id="KAF2818235.1"/>
    </source>
</evidence>
<evidence type="ECO:0000313" key="9">
    <source>
        <dbReference type="Proteomes" id="UP000799424"/>
    </source>
</evidence>
<keyword evidence="1" id="KW-0479">Metal-binding</keyword>
<dbReference type="GO" id="GO:0008270">
    <property type="term" value="F:zinc ion binding"/>
    <property type="evidence" value="ECO:0007669"/>
    <property type="project" value="UniProtKB-KW"/>
</dbReference>
<dbReference type="GO" id="GO:0016020">
    <property type="term" value="C:membrane"/>
    <property type="evidence" value="ECO:0007669"/>
    <property type="project" value="TreeGrafter"/>
</dbReference>
<evidence type="ECO:0000256" key="2">
    <source>
        <dbReference type="ARBA" id="ARBA00022771"/>
    </source>
</evidence>
<feature type="active site" description="Proton acceptor" evidence="5">
    <location>
        <position position="691"/>
    </location>
</feature>
<dbReference type="Proteomes" id="UP000799424">
    <property type="component" value="Unassembled WGS sequence"/>
</dbReference>
<dbReference type="PANTHER" id="PTHR24185:SF8">
    <property type="entry name" value="PNPLA DOMAIN-CONTAINING PROTEIN"/>
    <property type="match status" value="1"/>
</dbReference>
<evidence type="ECO:0000259" key="7">
    <source>
        <dbReference type="PROSITE" id="PS51635"/>
    </source>
</evidence>
<feature type="active site" description="Nucleophile" evidence="5">
    <location>
        <position position="531"/>
    </location>
</feature>
<feature type="short sequence motif" description="GXSXG" evidence="5">
    <location>
        <begin position="529"/>
        <end position="533"/>
    </location>
</feature>
<evidence type="ECO:0000256" key="5">
    <source>
        <dbReference type="PROSITE-ProRule" id="PRU01161"/>
    </source>
</evidence>
<dbReference type="EMBL" id="MU006256">
    <property type="protein sequence ID" value="KAF2818235.1"/>
    <property type="molecule type" value="Genomic_DNA"/>
</dbReference>
<dbReference type="PROSITE" id="PS51635">
    <property type="entry name" value="PNPLA"/>
    <property type="match status" value="1"/>
</dbReference>
<feature type="domain" description="PNPLA" evidence="7">
    <location>
        <begin position="491"/>
        <end position="704"/>
    </location>
</feature>
<dbReference type="GO" id="GO:0046486">
    <property type="term" value="P:glycerolipid metabolic process"/>
    <property type="evidence" value="ECO:0007669"/>
    <property type="project" value="UniProtKB-ARBA"/>
</dbReference>
<dbReference type="PANTHER" id="PTHR24185">
    <property type="entry name" value="CALCIUM-INDEPENDENT PHOSPHOLIPASE A2-GAMMA"/>
    <property type="match status" value="1"/>
</dbReference>
<dbReference type="GO" id="GO:0047499">
    <property type="term" value="F:calcium-independent phospholipase A2 activity"/>
    <property type="evidence" value="ECO:0007669"/>
    <property type="project" value="TreeGrafter"/>
</dbReference>